<gene>
    <name evidence="1" type="ORF">GCM10008018_47430</name>
</gene>
<comment type="caution">
    <text evidence="1">The sequence shown here is derived from an EMBL/GenBank/DDBJ whole genome shotgun (WGS) entry which is preliminary data.</text>
</comment>
<dbReference type="Proteomes" id="UP000615455">
    <property type="component" value="Unassembled WGS sequence"/>
</dbReference>
<name>A0ABQ1F199_9BACL</name>
<sequence length="123" mass="14448">MFNLLLNQKKLNPLVLDLYHFRGVSISSGNIRHVKLSRKFEAPIYGDLVTPNHIQEFGEIWNHIKGMYSDKKYVQLYPNWFFSNQLLNSNVMKYFSKACNEAYLCVDNTTLRVNELILSNDEK</sequence>
<reference evidence="2" key="1">
    <citation type="journal article" date="2019" name="Int. J. Syst. Evol. Microbiol.">
        <title>The Global Catalogue of Microorganisms (GCM) 10K type strain sequencing project: providing services to taxonomists for standard genome sequencing and annotation.</title>
        <authorList>
            <consortium name="The Broad Institute Genomics Platform"/>
            <consortium name="The Broad Institute Genome Sequencing Center for Infectious Disease"/>
            <person name="Wu L."/>
            <person name="Ma J."/>
        </authorList>
    </citation>
    <scope>NUCLEOTIDE SEQUENCE [LARGE SCALE GENOMIC DNA]</scope>
    <source>
        <strain evidence="2">CGMCC 1.15043</strain>
    </source>
</reference>
<evidence type="ECO:0000313" key="1">
    <source>
        <dbReference type="EMBL" id="GFZ95598.1"/>
    </source>
</evidence>
<dbReference type="EMBL" id="BMHE01000030">
    <property type="protein sequence ID" value="GFZ95598.1"/>
    <property type="molecule type" value="Genomic_DNA"/>
</dbReference>
<proteinExistence type="predicted"/>
<keyword evidence="2" id="KW-1185">Reference proteome</keyword>
<accession>A0ABQ1F199</accession>
<protein>
    <submittedName>
        <fullName evidence="1">Uncharacterized protein</fullName>
    </submittedName>
</protein>
<organism evidence="1 2">
    <name type="scientific">Paenibacillus marchantiophytorum</name>
    <dbReference type="NCBI Taxonomy" id="1619310"/>
    <lineage>
        <taxon>Bacteria</taxon>
        <taxon>Bacillati</taxon>
        <taxon>Bacillota</taxon>
        <taxon>Bacilli</taxon>
        <taxon>Bacillales</taxon>
        <taxon>Paenibacillaceae</taxon>
        <taxon>Paenibacillus</taxon>
    </lineage>
</organism>
<dbReference type="RefSeq" id="WP_189015660.1">
    <property type="nucleotide sequence ID" value="NZ_BMHE01000030.1"/>
</dbReference>
<evidence type="ECO:0000313" key="2">
    <source>
        <dbReference type="Proteomes" id="UP000615455"/>
    </source>
</evidence>